<dbReference type="InterPro" id="IPR029787">
    <property type="entry name" value="Nucleotide_cyclase"/>
</dbReference>
<accession>A0A5J6WLE2</accession>
<dbReference type="GO" id="GO:0071111">
    <property type="term" value="F:cyclic-guanylate-specific phosphodiesterase activity"/>
    <property type="evidence" value="ECO:0007669"/>
    <property type="project" value="InterPro"/>
</dbReference>
<dbReference type="SMART" id="SM00052">
    <property type="entry name" value="EAL"/>
    <property type="match status" value="1"/>
</dbReference>
<dbReference type="PROSITE" id="PS50883">
    <property type="entry name" value="EAL"/>
    <property type="match status" value="1"/>
</dbReference>
<dbReference type="Pfam" id="PF00563">
    <property type="entry name" value="EAL"/>
    <property type="match status" value="1"/>
</dbReference>
<dbReference type="PANTHER" id="PTHR33121">
    <property type="entry name" value="CYCLIC DI-GMP PHOSPHODIESTERASE PDEF"/>
    <property type="match status" value="1"/>
</dbReference>
<evidence type="ECO:0000313" key="3">
    <source>
        <dbReference type="EMBL" id="QFI37625.1"/>
    </source>
</evidence>
<dbReference type="Gene3D" id="3.20.20.450">
    <property type="entry name" value="EAL domain"/>
    <property type="match status" value="1"/>
</dbReference>
<reference evidence="3 4" key="1">
    <citation type="submission" date="2019-09" db="EMBL/GenBank/DDBJ databases">
        <title>Hybrid Assembly of the complete Genome of the Deep-Sea Bacterium Moritella marina from long Nanopore and Illumina reads.</title>
        <authorList>
            <person name="Magin S."/>
            <person name="Georgoulis A."/>
            <person name="Papadimitriou K."/>
            <person name="Iliakis G."/>
            <person name="Vorgias C.E."/>
        </authorList>
    </citation>
    <scope>NUCLEOTIDE SEQUENCE [LARGE SCALE GENOMIC DNA]</scope>
    <source>
        <strain evidence="3 4">MP-1</strain>
    </source>
</reference>
<dbReference type="EMBL" id="CP044399">
    <property type="protein sequence ID" value="QFI37625.1"/>
    <property type="molecule type" value="Genomic_DNA"/>
</dbReference>
<dbReference type="InterPro" id="IPR035919">
    <property type="entry name" value="EAL_sf"/>
</dbReference>
<evidence type="ECO:0000259" key="2">
    <source>
        <dbReference type="PROSITE" id="PS50887"/>
    </source>
</evidence>
<organism evidence="3 4">
    <name type="scientific">Moritella marina ATCC 15381</name>
    <dbReference type="NCBI Taxonomy" id="1202962"/>
    <lineage>
        <taxon>Bacteria</taxon>
        <taxon>Pseudomonadati</taxon>
        <taxon>Pseudomonadota</taxon>
        <taxon>Gammaproteobacteria</taxon>
        <taxon>Alteromonadales</taxon>
        <taxon>Moritellaceae</taxon>
        <taxon>Moritella</taxon>
    </lineage>
</organism>
<dbReference type="NCBIfam" id="TIGR00254">
    <property type="entry name" value="GGDEF"/>
    <property type="match status" value="1"/>
</dbReference>
<dbReference type="SMART" id="SM00267">
    <property type="entry name" value="GGDEF"/>
    <property type="match status" value="1"/>
</dbReference>
<dbReference type="InterPro" id="IPR043128">
    <property type="entry name" value="Rev_trsase/Diguanyl_cyclase"/>
</dbReference>
<dbReference type="InterPro" id="IPR001633">
    <property type="entry name" value="EAL_dom"/>
</dbReference>
<dbReference type="Proteomes" id="UP000327424">
    <property type="component" value="Chromosome"/>
</dbReference>
<dbReference type="Pfam" id="PF00990">
    <property type="entry name" value="GGDEF"/>
    <property type="match status" value="1"/>
</dbReference>
<sequence>MQIEDSFLPILITQHGQIKSCNHVFSTLLGLTSYDVINLKASGLLHLKIDDEYCDINTLFDCSKDILEDEVHRGELVDCNYYHIKVEFYCKKIENNTFKLSFRVTENKAIDPISGLPNGWAMSARATHLFNTQNTHSLTLRMLVVSVDNFSTINFRYGFDTGDEYLAVFGKHLQSKLQHEGLVVRFSNARFGILIENRGDLSPQDFIDHITTICQNLCQWSLAPLCLTHNLMVNKSISIGISAEHSEYDNYFAMEIAAETAMRESERHSNSYYYFAKTTIKPDLMMNKLIIDEFPVAIENSRIKIHYQPQYELTDNKLVGFEALSRWIHPDLGYIAPDVFVRIAEDIGLHFEFDLWVFTQVCKQIVQWREIDVNSPRIAINISFKTLEMTSFVTRLQAIINNTGCPKNLLEIEVTETASITNMLTLIDNVRAVKALGLHIAIDDFGTGYSSLSLVRTLRSSLDTLKIDRSLIADICDSKLDREFARKVIGLGEVLEVKVLAEGVETSAQRDLLQALGCDYAQGYYFDKALSDIDAKNLIINQNFD</sequence>
<dbReference type="PROSITE" id="PS50887">
    <property type="entry name" value="GGDEF"/>
    <property type="match status" value="1"/>
</dbReference>
<dbReference type="RefSeq" id="WP_019440151.1">
    <property type="nucleotide sequence ID" value="NZ_ALOE01000006.1"/>
</dbReference>
<dbReference type="OrthoDB" id="9812358at2"/>
<evidence type="ECO:0000259" key="1">
    <source>
        <dbReference type="PROSITE" id="PS50883"/>
    </source>
</evidence>
<feature type="domain" description="GGDEF" evidence="2">
    <location>
        <begin position="138"/>
        <end position="277"/>
    </location>
</feature>
<dbReference type="KEGG" id="mmaa:FR932_07095"/>
<name>A0A5J6WLE2_MORMI</name>
<dbReference type="PANTHER" id="PTHR33121:SF70">
    <property type="entry name" value="SIGNALING PROTEIN YKOW"/>
    <property type="match status" value="1"/>
</dbReference>
<dbReference type="CDD" id="cd01948">
    <property type="entry name" value="EAL"/>
    <property type="match status" value="1"/>
</dbReference>
<dbReference type="SUPFAM" id="SSF141868">
    <property type="entry name" value="EAL domain-like"/>
    <property type="match status" value="1"/>
</dbReference>
<gene>
    <name evidence="3" type="ORF">FR932_07095</name>
</gene>
<keyword evidence="4" id="KW-1185">Reference proteome</keyword>
<dbReference type="SUPFAM" id="SSF55073">
    <property type="entry name" value="Nucleotide cyclase"/>
    <property type="match status" value="1"/>
</dbReference>
<dbReference type="InterPro" id="IPR000160">
    <property type="entry name" value="GGDEF_dom"/>
</dbReference>
<dbReference type="InterPro" id="IPR050706">
    <property type="entry name" value="Cyclic-di-GMP_PDE-like"/>
</dbReference>
<evidence type="ECO:0000313" key="4">
    <source>
        <dbReference type="Proteomes" id="UP000327424"/>
    </source>
</evidence>
<dbReference type="CDD" id="cd01949">
    <property type="entry name" value="GGDEF"/>
    <property type="match status" value="1"/>
</dbReference>
<protein>
    <submittedName>
        <fullName evidence="3">Bifunctional diguanylate cyclase/phosphodiesterase</fullName>
    </submittedName>
</protein>
<proteinExistence type="predicted"/>
<dbReference type="Gene3D" id="3.30.70.270">
    <property type="match status" value="1"/>
</dbReference>
<feature type="domain" description="EAL" evidence="1">
    <location>
        <begin position="287"/>
        <end position="543"/>
    </location>
</feature>
<dbReference type="AlphaFoldDB" id="A0A5J6WLE2"/>